<dbReference type="EC" id="4.2.1.10" evidence="5"/>
<dbReference type="AlphaFoldDB" id="A0A109RGW8"/>
<feature type="active site" description="Schiff-base intermediate with substrate" evidence="5">
    <location>
        <position position="172"/>
    </location>
</feature>
<feature type="binding site" evidence="5">
    <location>
        <begin position="49"/>
        <end position="51"/>
    </location>
    <ligand>
        <name>3-dehydroquinate</name>
        <dbReference type="ChEBI" id="CHEBI:32364"/>
    </ligand>
</feature>
<keyword evidence="7" id="KW-1185">Reference proteome</keyword>
<organism evidence="6 7">
    <name type="scientific">Aerococcus urinaehominis</name>
    <dbReference type="NCBI Taxonomy" id="128944"/>
    <lineage>
        <taxon>Bacteria</taxon>
        <taxon>Bacillati</taxon>
        <taxon>Bacillota</taxon>
        <taxon>Bacilli</taxon>
        <taxon>Lactobacillales</taxon>
        <taxon>Aerococcaceae</taxon>
        <taxon>Aerococcus</taxon>
    </lineage>
</organism>
<dbReference type="Proteomes" id="UP000062260">
    <property type="component" value="Chromosome"/>
</dbReference>
<dbReference type="RefSeq" id="WP_067978105.1">
    <property type="nucleotide sequence ID" value="NZ_CP014163.1"/>
</dbReference>
<evidence type="ECO:0000313" key="6">
    <source>
        <dbReference type="EMBL" id="AMB99051.1"/>
    </source>
</evidence>
<keyword evidence="5" id="KW-0028">Amino-acid biosynthesis</keyword>
<dbReference type="PANTHER" id="PTHR43699:SF1">
    <property type="entry name" value="3-DEHYDROQUINATE DEHYDRATASE"/>
    <property type="match status" value="1"/>
</dbReference>
<dbReference type="GO" id="GO:0009073">
    <property type="term" value="P:aromatic amino acid family biosynthetic process"/>
    <property type="evidence" value="ECO:0007669"/>
    <property type="project" value="UniProtKB-KW"/>
</dbReference>
<comment type="similarity">
    <text evidence="5">Belongs to the type-I 3-dehydroquinase family.</text>
</comment>
<dbReference type="FunFam" id="3.20.20.70:FF:000047">
    <property type="entry name" value="3-dehydroquinate dehydratase"/>
    <property type="match status" value="1"/>
</dbReference>
<comment type="function">
    <text evidence="5">Involved in the third step of the chorismate pathway, which leads to the biosynthesis of aromatic amino acids. Catalyzes the cis-dehydration of 3-dehydroquinate (DHQ) and introduces the first double bond of the aromatic ring to yield 3-dehydroshikimate.</text>
</comment>
<feature type="binding site" evidence="5">
    <location>
        <position position="237"/>
    </location>
    <ligand>
        <name>3-dehydroquinate</name>
        <dbReference type="ChEBI" id="CHEBI:32364"/>
    </ligand>
</feature>
<evidence type="ECO:0000313" key="7">
    <source>
        <dbReference type="Proteomes" id="UP000062260"/>
    </source>
</evidence>
<dbReference type="GO" id="GO:0046279">
    <property type="term" value="P:3,4-dihydroxybenzoate biosynthetic process"/>
    <property type="evidence" value="ECO:0007669"/>
    <property type="project" value="TreeGrafter"/>
</dbReference>
<dbReference type="GO" id="GO:0003855">
    <property type="term" value="F:3-dehydroquinate dehydratase activity"/>
    <property type="evidence" value="ECO:0007669"/>
    <property type="project" value="UniProtKB-UniRule"/>
</dbReference>
<dbReference type="HAMAP" id="MF_00214">
    <property type="entry name" value="AroD"/>
    <property type="match status" value="1"/>
</dbReference>
<evidence type="ECO:0000256" key="2">
    <source>
        <dbReference type="ARBA" id="ARBA00023141"/>
    </source>
</evidence>
<comment type="caution">
    <text evidence="5">Lacks conserved residue(s) required for the propagation of feature annotation.</text>
</comment>
<dbReference type="GO" id="GO:0009423">
    <property type="term" value="P:chorismate biosynthetic process"/>
    <property type="evidence" value="ECO:0007669"/>
    <property type="project" value="UniProtKB-UniRule"/>
</dbReference>
<protein>
    <recommendedName>
        <fullName evidence="5">3-dehydroquinate dehydratase</fullName>
        <shortName evidence="5">3-dehydroquinase</shortName>
        <ecNumber evidence="5">4.2.1.10</ecNumber>
    </recommendedName>
    <alternativeName>
        <fullName evidence="5">Type I DHQase</fullName>
    </alternativeName>
    <alternativeName>
        <fullName evidence="5">Type I dehydroquinase</fullName>
        <shortName evidence="5">DHQ1</shortName>
    </alternativeName>
</protein>
<comment type="subunit">
    <text evidence="5">Homodimer.</text>
</comment>
<keyword evidence="2 5" id="KW-0057">Aromatic amino acid biosynthesis</keyword>
<dbReference type="GO" id="GO:0008652">
    <property type="term" value="P:amino acid biosynthetic process"/>
    <property type="evidence" value="ECO:0007669"/>
    <property type="project" value="UniProtKB-KW"/>
</dbReference>
<dbReference type="CDD" id="cd00502">
    <property type="entry name" value="DHQase_I"/>
    <property type="match status" value="1"/>
</dbReference>
<keyword evidence="4 5" id="KW-0704">Schiff base</keyword>
<comment type="pathway">
    <text evidence="5">Metabolic intermediate biosynthesis; chorismate biosynthesis; chorismate from D-erythrose 4-phosphate and phosphoenolpyruvate: step 3/7.</text>
</comment>
<reference evidence="6 7" key="1">
    <citation type="journal article" date="2016" name="Genome Announc.">
        <title>Complete Genome Sequences of Aerococcus christensenii CCUG 28831T, Aerococcus sanguinicola CCUG 43001T, Aerococcus urinae CCUG 36881T, Aerococcus urinaeequi CCUG 28094T, Aerococcus urinaehominis CCUG 42038 BT, and Aerococcus viridans CCUG 4311T.</title>
        <authorList>
            <person name="Carkaci D."/>
            <person name="Dargis R."/>
            <person name="Nielsen X.C."/>
            <person name="Skovgaard O."/>
            <person name="Fuursted K."/>
            <person name="Christensen J.J."/>
        </authorList>
    </citation>
    <scope>NUCLEOTIDE SEQUENCE [LARGE SCALE GENOMIC DNA]</scope>
    <source>
        <strain evidence="6 7">CCUG42038B</strain>
    </source>
</reference>
<dbReference type="InterPro" id="IPR050146">
    <property type="entry name" value="Type-I_3-dehydroquinase"/>
</dbReference>
<dbReference type="EMBL" id="CP014163">
    <property type="protein sequence ID" value="AMB99051.1"/>
    <property type="molecule type" value="Genomic_DNA"/>
</dbReference>
<name>A0A109RGW8_9LACT</name>
<dbReference type="OrthoDB" id="9813659at2"/>
<comment type="catalytic activity">
    <reaction evidence="1 5">
        <text>3-dehydroquinate = 3-dehydroshikimate + H2O</text>
        <dbReference type="Rhea" id="RHEA:21096"/>
        <dbReference type="ChEBI" id="CHEBI:15377"/>
        <dbReference type="ChEBI" id="CHEBI:16630"/>
        <dbReference type="ChEBI" id="CHEBI:32364"/>
        <dbReference type="EC" id="4.2.1.10"/>
    </reaction>
</comment>
<gene>
    <name evidence="5" type="primary">aroD</name>
    <name evidence="6" type="ORF">AWM75_03115</name>
</gene>
<sequence length="253" mass="27562">MSDLVNNQPKKFKLDARKPVTIVPIVGSTRSDILSQARRINQTECGLVEWRLDYYDQASDRESVKELIWDLAERLRQPLLVTLRSQAEGGQFPLTPGDYQAIISHVIQTGACQAVDIEYQQLAHLDQDLISLAHQAGVQVVLSNHDFHQTPDQVEMVDRLLAMAQTAAVICKLAVMPQTPGDVLALLNATYQASQTVDKALITMAMGDLGLVSRLAGHLFGSAASFASLGQASAPGQIDLADLTAVLNLLKKH</sequence>
<evidence type="ECO:0000256" key="1">
    <source>
        <dbReference type="ARBA" id="ARBA00001864"/>
    </source>
</evidence>
<dbReference type="SUPFAM" id="SSF51569">
    <property type="entry name" value="Aldolase"/>
    <property type="match status" value="1"/>
</dbReference>
<keyword evidence="3 5" id="KW-0456">Lyase</keyword>
<feature type="binding site" evidence="5">
    <location>
        <position position="84"/>
    </location>
    <ligand>
        <name>3-dehydroquinate</name>
        <dbReference type="ChEBI" id="CHEBI:32364"/>
    </ligand>
</feature>
<accession>A0A109RGW8</accession>
<evidence type="ECO:0000256" key="5">
    <source>
        <dbReference type="HAMAP-Rule" id="MF_00214"/>
    </source>
</evidence>
<proteinExistence type="inferred from homology"/>
<evidence type="ECO:0000256" key="4">
    <source>
        <dbReference type="ARBA" id="ARBA00023270"/>
    </source>
</evidence>
<dbReference type="Gene3D" id="3.20.20.70">
    <property type="entry name" value="Aldolase class I"/>
    <property type="match status" value="1"/>
</dbReference>
<dbReference type="NCBIfam" id="TIGR01093">
    <property type="entry name" value="aroD"/>
    <property type="match status" value="1"/>
</dbReference>
<dbReference type="KEGG" id="auh:AWM75_03115"/>
<dbReference type="InterPro" id="IPR013785">
    <property type="entry name" value="Aldolase_TIM"/>
</dbReference>
<dbReference type="PANTHER" id="PTHR43699">
    <property type="entry name" value="3-DEHYDROQUINATE DEHYDRATASE"/>
    <property type="match status" value="1"/>
</dbReference>
<dbReference type="STRING" id="128944.AWM75_03115"/>
<dbReference type="Pfam" id="PF01487">
    <property type="entry name" value="DHquinase_I"/>
    <property type="match status" value="1"/>
</dbReference>
<feature type="binding site" evidence="5">
    <location>
        <position position="233"/>
    </location>
    <ligand>
        <name>3-dehydroquinate</name>
        <dbReference type="ChEBI" id="CHEBI:32364"/>
    </ligand>
</feature>
<reference evidence="7" key="2">
    <citation type="submission" date="2016-01" db="EMBL/GenBank/DDBJ databases">
        <title>Six Aerococcus type strain genome sequencing and assembly using PacBio and Illumina Hiseq.</title>
        <authorList>
            <person name="Carkaci D."/>
            <person name="Dargis R."/>
            <person name="Nielsen X.C."/>
            <person name="Skovgaard O."/>
            <person name="Fuursted K."/>
            <person name="Christensen J.J."/>
        </authorList>
    </citation>
    <scope>NUCLEOTIDE SEQUENCE [LARGE SCALE GENOMIC DNA]</scope>
    <source>
        <strain evidence="7">CCUG42038B</strain>
    </source>
</reference>
<evidence type="ECO:0000256" key="3">
    <source>
        <dbReference type="ARBA" id="ARBA00023239"/>
    </source>
</evidence>
<feature type="binding site" evidence="5">
    <location>
        <position position="214"/>
    </location>
    <ligand>
        <name>3-dehydroquinate</name>
        <dbReference type="ChEBI" id="CHEBI:32364"/>
    </ligand>
</feature>
<feature type="active site" description="Proton donor/acceptor" evidence="5">
    <location>
        <position position="145"/>
    </location>
</feature>
<dbReference type="UniPathway" id="UPA00053">
    <property type="reaction ID" value="UER00086"/>
</dbReference>
<dbReference type="InterPro" id="IPR001381">
    <property type="entry name" value="DHquinase_I"/>
</dbReference>